<protein>
    <submittedName>
        <fullName evidence="1">Uncharacterized protein</fullName>
    </submittedName>
</protein>
<dbReference type="Proteomes" id="UP000008177">
    <property type="component" value="Unplaced contigs"/>
</dbReference>
<name>G2Y8V1_BOTF4</name>
<proteinExistence type="predicted"/>
<dbReference type="HOGENOM" id="CLU_3013936_0_0_1"/>
<evidence type="ECO:0000313" key="2">
    <source>
        <dbReference type="Proteomes" id="UP000008177"/>
    </source>
</evidence>
<organism evidence="1 2">
    <name type="scientific">Botryotinia fuckeliana (strain T4)</name>
    <name type="common">Noble rot fungus</name>
    <name type="synonym">Botrytis cinerea</name>
    <dbReference type="NCBI Taxonomy" id="999810"/>
    <lineage>
        <taxon>Eukaryota</taxon>
        <taxon>Fungi</taxon>
        <taxon>Dikarya</taxon>
        <taxon>Ascomycota</taxon>
        <taxon>Pezizomycotina</taxon>
        <taxon>Leotiomycetes</taxon>
        <taxon>Helotiales</taxon>
        <taxon>Sclerotiniaceae</taxon>
        <taxon>Botrytis</taxon>
    </lineage>
</organism>
<reference evidence="2" key="1">
    <citation type="journal article" date="2011" name="PLoS Genet.">
        <title>Genomic analysis of the necrotrophic fungal pathogens Sclerotinia sclerotiorum and Botrytis cinerea.</title>
        <authorList>
            <person name="Amselem J."/>
            <person name="Cuomo C.A."/>
            <person name="van Kan J.A."/>
            <person name="Viaud M."/>
            <person name="Benito E.P."/>
            <person name="Couloux A."/>
            <person name="Coutinho P.M."/>
            <person name="de Vries R.P."/>
            <person name="Dyer P.S."/>
            <person name="Fillinger S."/>
            <person name="Fournier E."/>
            <person name="Gout L."/>
            <person name="Hahn M."/>
            <person name="Kohn L."/>
            <person name="Lapalu N."/>
            <person name="Plummer K.M."/>
            <person name="Pradier J.M."/>
            <person name="Quevillon E."/>
            <person name="Sharon A."/>
            <person name="Simon A."/>
            <person name="ten Have A."/>
            <person name="Tudzynski B."/>
            <person name="Tudzynski P."/>
            <person name="Wincker P."/>
            <person name="Andrew M."/>
            <person name="Anthouard V."/>
            <person name="Beever R.E."/>
            <person name="Beffa R."/>
            <person name="Benoit I."/>
            <person name="Bouzid O."/>
            <person name="Brault B."/>
            <person name="Chen Z."/>
            <person name="Choquer M."/>
            <person name="Collemare J."/>
            <person name="Cotton P."/>
            <person name="Danchin E.G."/>
            <person name="Da Silva C."/>
            <person name="Gautier A."/>
            <person name="Giraud C."/>
            <person name="Giraud T."/>
            <person name="Gonzalez C."/>
            <person name="Grossetete S."/>
            <person name="Guldener U."/>
            <person name="Henrissat B."/>
            <person name="Howlett B.J."/>
            <person name="Kodira C."/>
            <person name="Kretschmer M."/>
            <person name="Lappartient A."/>
            <person name="Leroch M."/>
            <person name="Levis C."/>
            <person name="Mauceli E."/>
            <person name="Neuveglise C."/>
            <person name="Oeser B."/>
            <person name="Pearson M."/>
            <person name="Poulain J."/>
            <person name="Poussereau N."/>
            <person name="Quesneville H."/>
            <person name="Rascle C."/>
            <person name="Schumacher J."/>
            <person name="Segurens B."/>
            <person name="Sexton A."/>
            <person name="Silva E."/>
            <person name="Sirven C."/>
            <person name="Soanes D.M."/>
            <person name="Talbot N.J."/>
            <person name="Templeton M."/>
            <person name="Yandava C."/>
            <person name="Yarden O."/>
            <person name="Zeng Q."/>
            <person name="Rollins J.A."/>
            <person name="Lebrun M.H."/>
            <person name="Dickman M."/>
        </authorList>
    </citation>
    <scope>NUCLEOTIDE SEQUENCE [LARGE SCALE GENOMIC DNA]</scope>
    <source>
        <strain evidence="2">T4</strain>
    </source>
</reference>
<dbReference type="EMBL" id="FQ790300">
    <property type="protein sequence ID" value="CCD49027.1"/>
    <property type="molecule type" value="Genomic_DNA"/>
</dbReference>
<sequence>MASHSHTHKTRRTISIEAPSEFRMIFDSAGFDDCTLYEVDTNGGELPRYKSPRWNI</sequence>
<gene>
    <name evidence="1" type="ORF">BofuT4_uP029030.1</name>
</gene>
<evidence type="ECO:0000313" key="1">
    <source>
        <dbReference type="EMBL" id="CCD49027.1"/>
    </source>
</evidence>
<dbReference type="AlphaFoldDB" id="G2Y8V1"/>
<dbReference type="InParanoid" id="G2Y8V1"/>
<accession>G2Y8V1</accession>